<comment type="caution">
    <text evidence="1">The sequence shown here is derived from an EMBL/GenBank/DDBJ whole genome shotgun (WGS) entry which is preliminary data.</text>
</comment>
<protein>
    <submittedName>
        <fullName evidence="1">Uncharacterized protein</fullName>
    </submittedName>
</protein>
<proteinExistence type="predicted"/>
<accession>A0AAV4R4H0</accession>
<evidence type="ECO:0000313" key="2">
    <source>
        <dbReference type="Proteomes" id="UP001054837"/>
    </source>
</evidence>
<name>A0AAV4R4H0_9ARAC</name>
<gene>
    <name evidence="1" type="ORF">CDAR_599191</name>
</gene>
<dbReference type="EMBL" id="BPLQ01005716">
    <property type="protein sequence ID" value="GIY16635.1"/>
    <property type="molecule type" value="Genomic_DNA"/>
</dbReference>
<organism evidence="1 2">
    <name type="scientific">Caerostris darwini</name>
    <dbReference type="NCBI Taxonomy" id="1538125"/>
    <lineage>
        <taxon>Eukaryota</taxon>
        <taxon>Metazoa</taxon>
        <taxon>Ecdysozoa</taxon>
        <taxon>Arthropoda</taxon>
        <taxon>Chelicerata</taxon>
        <taxon>Arachnida</taxon>
        <taxon>Araneae</taxon>
        <taxon>Araneomorphae</taxon>
        <taxon>Entelegynae</taxon>
        <taxon>Araneoidea</taxon>
        <taxon>Araneidae</taxon>
        <taxon>Caerostris</taxon>
    </lineage>
</organism>
<keyword evidence="2" id="KW-1185">Reference proteome</keyword>
<dbReference type="AlphaFoldDB" id="A0AAV4R4H0"/>
<sequence length="140" mass="15726">MLIRLDFDPQDNSCDRCPSKFLSLSLPPQMRLSQGSLPFRKLMAIDEFLNGPGFDGTSLKTDEGEQLLAKECLLLSGEMAFRCCRRIQTPLKLLAAMDDIFPLDPYPSPLRLLMNAIPPSPFSNGNRPWERVVCVPSLQN</sequence>
<dbReference type="Proteomes" id="UP001054837">
    <property type="component" value="Unassembled WGS sequence"/>
</dbReference>
<evidence type="ECO:0000313" key="1">
    <source>
        <dbReference type="EMBL" id="GIY16635.1"/>
    </source>
</evidence>
<reference evidence="1 2" key="1">
    <citation type="submission" date="2021-06" db="EMBL/GenBank/DDBJ databases">
        <title>Caerostris darwini draft genome.</title>
        <authorList>
            <person name="Kono N."/>
            <person name="Arakawa K."/>
        </authorList>
    </citation>
    <scope>NUCLEOTIDE SEQUENCE [LARGE SCALE GENOMIC DNA]</scope>
</reference>